<proteinExistence type="inferred from homology"/>
<dbReference type="InterPro" id="IPR005338">
    <property type="entry name" value="Anhydro_N_Ac-Mur_kinase"/>
</dbReference>
<organism evidence="2 3">
    <name type="scientific">Longibacter salinarum</name>
    <dbReference type="NCBI Taxonomy" id="1850348"/>
    <lineage>
        <taxon>Bacteria</taxon>
        <taxon>Pseudomonadati</taxon>
        <taxon>Rhodothermota</taxon>
        <taxon>Rhodothermia</taxon>
        <taxon>Rhodothermales</taxon>
        <taxon>Salisaetaceae</taxon>
        <taxon>Longibacter</taxon>
    </lineage>
</organism>
<dbReference type="CDD" id="cd24050">
    <property type="entry name" value="ASKHA_NBD_ANMK"/>
    <property type="match status" value="1"/>
</dbReference>
<comment type="pathway">
    <text evidence="1">Cell wall biogenesis; peptidoglycan recycling.</text>
</comment>
<dbReference type="OrthoDB" id="9763949at2"/>
<gene>
    <name evidence="1" type="primary">anmK</name>
    <name evidence="2" type="ORF">CRI94_10715</name>
</gene>
<keyword evidence="1" id="KW-0808">Transferase</keyword>
<evidence type="ECO:0000313" key="3">
    <source>
        <dbReference type="Proteomes" id="UP000220102"/>
    </source>
</evidence>
<dbReference type="Proteomes" id="UP000220102">
    <property type="component" value="Unassembled WGS sequence"/>
</dbReference>
<dbReference type="Pfam" id="PF03702">
    <property type="entry name" value="AnmK"/>
    <property type="match status" value="1"/>
</dbReference>
<dbReference type="PANTHER" id="PTHR30605:SF0">
    <property type="entry name" value="ANHYDRO-N-ACETYLMURAMIC ACID KINASE"/>
    <property type="match status" value="1"/>
</dbReference>
<dbReference type="InterPro" id="IPR043129">
    <property type="entry name" value="ATPase_NBD"/>
</dbReference>
<dbReference type="Gene3D" id="3.30.420.40">
    <property type="match status" value="2"/>
</dbReference>
<dbReference type="UniPathway" id="UPA00343"/>
<dbReference type="EMBL" id="PDEQ01000005">
    <property type="protein sequence ID" value="PEN13114.1"/>
    <property type="molecule type" value="Genomic_DNA"/>
</dbReference>
<evidence type="ECO:0000256" key="1">
    <source>
        <dbReference type="HAMAP-Rule" id="MF_01270"/>
    </source>
</evidence>
<feature type="binding site" evidence="1">
    <location>
        <begin position="17"/>
        <end position="24"/>
    </location>
    <ligand>
        <name>ATP</name>
        <dbReference type="ChEBI" id="CHEBI:30616"/>
    </ligand>
</feature>
<keyword evidence="1 2" id="KW-0418">Kinase</keyword>
<dbReference type="GO" id="GO:0016301">
    <property type="term" value="F:kinase activity"/>
    <property type="evidence" value="ECO:0007669"/>
    <property type="project" value="UniProtKB-KW"/>
</dbReference>
<accession>A0A2A8CWZ6</accession>
<keyword evidence="3" id="KW-1185">Reference proteome</keyword>
<dbReference type="GO" id="GO:0009254">
    <property type="term" value="P:peptidoglycan turnover"/>
    <property type="evidence" value="ECO:0007669"/>
    <property type="project" value="UniProtKB-UniRule"/>
</dbReference>
<evidence type="ECO:0000313" key="2">
    <source>
        <dbReference type="EMBL" id="PEN13114.1"/>
    </source>
</evidence>
<dbReference type="PANTHER" id="PTHR30605">
    <property type="entry name" value="ANHYDRO-N-ACETYLMURAMIC ACID KINASE"/>
    <property type="match status" value="1"/>
</dbReference>
<reference evidence="2 3" key="1">
    <citation type="submission" date="2017-10" db="EMBL/GenBank/DDBJ databases">
        <title>Draft genome of Longibacter Salinarum.</title>
        <authorList>
            <person name="Goh K.M."/>
            <person name="Shamsir M.S."/>
            <person name="Lim S.W."/>
        </authorList>
    </citation>
    <scope>NUCLEOTIDE SEQUENCE [LARGE SCALE GENOMIC DNA]</scope>
    <source>
        <strain evidence="2 3">KCTC 52045</strain>
    </source>
</reference>
<protein>
    <recommendedName>
        <fullName evidence="1">Anhydro-N-acetylmuramic acid kinase</fullName>
        <ecNumber evidence="1">2.7.1.170</ecNumber>
    </recommendedName>
    <alternativeName>
        <fullName evidence="1">AnhMurNAc kinase</fullName>
    </alternativeName>
</protein>
<keyword evidence="1" id="KW-0119">Carbohydrate metabolism</keyword>
<dbReference type="UniPathway" id="UPA00544"/>
<dbReference type="GO" id="GO:0097175">
    <property type="term" value="P:1,6-anhydro-N-acetyl-beta-muramic acid catabolic process"/>
    <property type="evidence" value="ECO:0007669"/>
    <property type="project" value="UniProtKB-UniRule"/>
</dbReference>
<dbReference type="NCBIfam" id="NF007148">
    <property type="entry name" value="PRK09585.3-2"/>
    <property type="match status" value="1"/>
</dbReference>
<keyword evidence="1" id="KW-0547">Nucleotide-binding</keyword>
<dbReference type="GO" id="GO:0006040">
    <property type="term" value="P:amino sugar metabolic process"/>
    <property type="evidence" value="ECO:0007669"/>
    <property type="project" value="InterPro"/>
</dbReference>
<name>A0A2A8CWZ6_9BACT</name>
<comment type="pathway">
    <text evidence="1">Amino-sugar metabolism; 1,6-anhydro-N-acetylmuramate degradation.</text>
</comment>
<comment type="similarity">
    <text evidence="1">Belongs to the anhydro-N-acetylmuramic acid kinase family.</text>
</comment>
<sequence length="405" mass="42550">MPLRSRSTRVVAGLMSGTSLDGVDAAITHLVGSGRSLSVEVLAFVHHPYPKVLRELILQASEPKRSSVRDIARLNSRLPVEAARAIRMAVDEANLDPEDLDLVGSHGQTIQHLPDPASVAGETVRTTLQADDPSLLAQRLGVPVVGDFRRADMALGGQGAPLAPYLDDVLFASENETRLLLNLGGIANLTVLPAGGGPQDLRAFDTGPANMVIDALAQRLFDEPYDPNGSYAADGTPDADLLADLLMGDYFRLPPPKSTGREAFGTGYVDTFLQHGRSKSLSDADLMATATMLTAASVYQAYARYIRPSHTAETVYVSGGGVHNDTLMSMLGAAFAPIPVQRTSDLEGGVDPDAKEAVLFAVLAHETANGVPTGLPNVTGARRPAIQGGIYLPPPDTGMGSAASV</sequence>
<keyword evidence="1" id="KW-0067">ATP-binding</keyword>
<dbReference type="RefSeq" id="WP_098075706.1">
    <property type="nucleotide sequence ID" value="NZ_PDEQ01000005.1"/>
</dbReference>
<dbReference type="SUPFAM" id="SSF53067">
    <property type="entry name" value="Actin-like ATPase domain"/>
    <property type="match status" value="1"/>
</dbReference>
<dbReference type="EC" id="2.7.1.170" evidence="1"/>
<comment type="catalytic activity">
    <reaction evidence="1">
        <text>1,6-anhydro-N-acetyl-beta-muramate + ATP + H2O = N-acetyl-D-muramate 6-phosphate + ADP + H(+)</text>
        <dbReference type="Rhea" id="RHEA:24952"/>
        <dbReference type="ChEBI" id="CHEBI:15377"/>
        <dbReference type="ChEBI" id="CHEBI:15378"/>
        <dbReference type="ChEBI" id="CHEBI:30616"/>
        <dbReference type="ChEBI" id="CHEBI:58690"/>
        <dbReference type="ChEBI" id="CHEBI:58722"/>
        <dbReference type="ChEBI" id="CHEBI:456216"/>
        <dbReference type="EC" id="2.7.1.170"/>
    </reaction>
</comment>
<dbReference type="AlphaFoldDB" id="A0A2A8CWZ6"/>
<dbReference type="GO" id="GO:0016773">
    <property type="term" value="F:phosphotransferase activity, alcohol group as acceptor"/>
    <property type="evidence" value="ECO:0007669"/>
    <property type="project" value="UniProtKB-UniRule"/>
</dbReference>
<comment type="function">
    <text evidence="1">Catalyzes the specific phosphorylation of 1,6-anhydro-N-acetylmuramic acid (anhMurNAc) with the simultaneous cleavage of the 1,6-anhydro ring, generating MurNAc-6-P. Is required for the utilization of anhMurNAc either imported from the medium or derived from its own cell wall murein, and thus plays a role in cell wall recycling.</text>
</comment>
<dbReference type="GO" id="GO:0005524">
    <property type="term" value="F:ATP binding"/>
    <property type="evidence" value="ECO:0007669"/>
    <property type="project" value="UniProtKB-UniRule"/>
</dbReference>
<dbReference type="HAMAP" id="MF_01270">
    <property type="entry name" value="AnhMurNAc_kinase"/>
    <property type="match status" value="1"/>
</dbReference>
<comment type="caution">
    <text evidence="2">The sequence shown here is derived from an EMBL/GenBank/DDBJ whole genome shotgun (WGS) entry which is preliminary data.</text>
</comment>